<feature type="domain" description="AMP-dependent synthetase/ligase" evidence="1">
    <location>
        <begin position="3"/>
        <end position="67"/>
    </location>
</feature>
<dbReference type="Gene3D" id="3.40.50.12780">
    <property type="entry name" value="N-terminal domain of ligase-like"/>
    <property type="match status" value="1"/>
</dbReference>
<dbReference type="PANTHER" id="PTHR43272">
    <property type="entry name" value="LONG-CHAIN-FATTY-ACID--COA LIGASE"/>
    <property type="match status" value="1"/>
</dbReference>
<evidence type="ECO:0000259" key="1">
    <source>
        <dbReference type="Pfam" id="PF00501"/>
    </source>
</evidence>
<accession>A0A426ZNE8</accession>
<reference evidence="2 3" key="1">
    <citation type="journal article" date="2014" name="Agronomy (Basel)">
        <title>A Draft Genome Sequence for Ensete ventricosum, the Drought-Tolerant Tree Against Hunger.</title>
        <authorList>
            <person name="Harrison J."/>
            <person name="Moore K.A."/>
            <person name="Paszkiewicz K."/>
            <person name="Jones T."/>
            <person name="Grant M."/>
            <person name="Ambacheew D."/>
            <person name="Muzemil S."/>
            <person name="Studholme D.J."/>
        </authorList>
    </citation>
    <scope>NUCLEOTIDE SEQUENCE [LARGE SCALE GENOMIC DNA]</scope>
</reference>
<comment type="caution">
    <text evidence="2">The sequence shown here is derived from an EMBL/GenBank/DDBJ whole genome shotgun (WGS) entry which is preliminary data.</text>
</comment>
<name>A0A426ZNE8_ENSVE</name>
<gene>
    <name evidence="2" type="ORF">B296_00041017</name>
</gene>
<dbReference type="InterPro" id="IPR042099">
    <property type="entry name" value="ANL_N_sf"/>
</dbReference>
<dbReference type="Proteomes" id="UP000287651">
    <property type="component" value="Unassembled WGS sequence"/>
</dbReference>
<dbReference type="AlphaFoldDB" id="A0A426ZNE8"/>
<proteinExistence type="predicted"/>
<protein>
    <recommendedName>
        <fullName evidence="1">AMP-dependent synthetase/ligase domain-containing protein</fullName>
    </recommendedName>
</protein>
<dbReference type="Pfam" id="PF00501">
    <property type="entry name" value="AMP-binding"/>
    <property type="match status" value="1"/>
</dbReference>
<feature type="non-terminal residue" evidence="2">
    <location>
        <position position="136"/>
    </location>
</feature>
<dbReference type="PANTHER" id="PTHR43272:SF3">
    <property type="entry name" value="LONG CHAIN ACYL-COA SYNTHETASE 4"/>
    <property type="match status" value="1"/>
</dbReference>
<evidence type="ECO:0000313" key="3">
    <source>
        <dbReference type="Proteomes" id="UP000287651"/>
    </source>
</evidence>
<dbReference type="EMBL" id="AMZH03005784">
    <property type="protein sequence ID" value="RRT65519.1"/>
    <property type="molecule type" value="Genomic_DNA"/>
</dbReference>
<sequence>MIGLTETCAGTFVSLPNDLSMLGTVGPPVPNVDVRLESVPEMGYDALSEVPRGEICIKGNTLFSGYYKREDLTEEIWVYGNSFESFLVAIINPNKQALEHWAELNGITGDFSTLCENPKAKEYILGELTKIGKEKK</sequence>
<evidence type="ECO:0000313" key="2">
    <source>
        <dbReference type="EMBL" id="RRT65519.1"/>
    </source>
</evidence>
<dbReference type="GO" id="GO:0004467">
    <property type="term" value="F:long-chain fatty acid-CoA ligase activity"/>
    <property type="evidence" value="ECO:0007669"/>
    <property type="project" value="TreeGrafter"/>
</dbReference>
<organism evidence="2 3">
    <name type="scientific">Ensete ventricosum</name>
    <name type="common">Abyssinian banana</name>
    <name type="synonym">Musa ensete</name>
    <dbReference type="NCBI Taxonomy" id="4639"/>
    <lineage>
        <taxon>Eukaryota</taxon>
        <taxon>Viridiplantae</taxon>
        <taxon>Streptophyta</taxon>
        <taxon>Embryophyta</taxon>
        <taxon>Tracheophyta</taxon>
        <taxon>Spermatophyta</taxon>
        <taxon>Magnoliopsida</taxon>
        <taxon>Liliopsida</taxon>
        <taxon>Zingiberales</taxon>
        <taxon>Musaceae</taxon>
        <taxon>Ensete</taxon>
    </lineage>
</organism>
<dbReference type="GO" id="GO:0016020">
    <property type="term" value="C:membrane"/>
    <property type="evidence" value="ECO:0007669"/>
    <property type="project" value="TreeGrafter"/>
</dbReference>
<dbReference type="InterPro" id="IPR000873">
    <property type="entry name" value="AMP-dep_synth/lig_dom"/>
</dbReference>
<dbReference type="SUPFAM" id="SSF56801">
    <property type="entry name" value="Acetyl-CoA synthetase-like"/>
    <property type="match status" value="1"/>
</dbReference>
<dbReference type="GO" id="GO:0005783">
    <property type="term" value="C:endoplasmic reticulum"/>
    <property type="evidence" value="ECO:0007669"/>
    <property type="project" value="TreeGrafter"/>
</dbReference>